<dbReference type="AlphaFoldDB" id="A0AAD7BSX3"/>
<keyword evidence="4" id="KW-1185">Reference proteome</keyword>
<name>A0AAD7BSX3_9AGAR</name>
<feature type="transmembrane region" description="Helical" evidence="2">
    <location>
        <begin position="150"/>
        <end position="171"/>
    </location>
</feature>
<reference evidence="3" key="1">
    <citation type="submission" date="2023-03" db="EMBL/GenBank/DDBJ databases">
        <title>Massive genome expansion in bonnet fungi (Mycena s.s.) driven by repeated elements and novel gene families across ecological guilds.</title>
        <authorList>
            <consortium name="Lawrence Berkeley National Laboratory"/>
            <person name="Harder C.B."/>
            <person name="Miyauchi S."/>
            <person name="Viragh M."/>
            <person name="Kuo A."/>
            <person name="Thoen E."/>
            <person name="Andreopoulos B."/>
            <person name="Lu D."/>
            <person name="Skrede I."/>
            <person name="Drula E."/>
            <person name="Henrissat B."/>
            <person name="Morin E."/>
            <person name="Kohler A."/>
            <person name="Barry K."/>
            <person name="LaButti K."/>
            <person name="Morin E."/>
            <person name="Salamov A."/>
            <person name="Lipzen A."/>
            <person name="Mereny Z."/>
            <person name="Hegedus B."/>
            <person name="Baldrian P."/>
            <person name="Stursova M."/>
            <person name="Weitz H."/>
            <person name="Taylor A."/>
            <person name="Grigoriev I.V."/>
            <person name="Nagy L.G."/>
            <person name="Martin F."/>
            <person name="Kauserud H."/>
        </authorList>
    </citation>
    <scope>NUCLEOTIDE SEQUENCE</scope>
    <source>
        <strain evidence="3">9284</strain>
    </source>
</reference>
<feature type="transmembrane region" description="Helical" evidence="2">
    <location>
        <begin position="20"/>
        <end position="45"/>
    </location>
</feature>
<proteinExistence type="predicted"/>
<dbReference type="EMBL" id="JARKIF010000010">
    <property type="protein sequence ID" value="KAJ7628936.1"/>
    <property type="molecule type" value="Genomic_DNA"/>
</dbReference>
<evidence type="ECO:0000256" key="2">
    <source>
        <dbReference type="SAM" id="Phobius"/>
    </source>
</evidence>
<accession>A0AAD7BSX3</accession>
<gene>
    <name evidence="3" type="ORF">FB45DRAFT_1059586</name>
</gene>
<sequence length="281" mass="30788">MRVLLNRSLARPLVNGESRLIIFGRAIILWCLTLLLPVAAAYYVIVVPLRTQDYARELVQVPTATAVYGTEFVILLQSFALNPVQFAGLTESSHTIFTPQLSSVQPYPQGAAGGNLTSLTLISPYLTATRVLQEIRDADPVSGTSTLGGLWTFVDGVFATFFGANVVYFLLGRRHLSALGVAHIFQRGALTRRWHEDFPKLRTEGGKPGSEDAGIVAFIRQRLIDIDDPKTDDDDDDSLRTPSAMEMTPREGMVDDESEDNLKERLLSSGTPHALGRASTV</sequence>
<dbReference type="Proteomes" id="UP001221142">
    <property type="component" value="Unassembled WGS sequence"/>
</dbReference>
<protein>
    <submittedName>
        <fullName evidence="3">Uncharacterized protein</fullName>
    </submittedName>
</protein>
<keyword evidence="2" id="KW-1133">Transmembrane helix</keyword>
<comment type="caution">
    <text evidence="3">The sequence shown here is derived from an EMBL/GenBank/DDBJ whole genome shotgun (WGS) entry which is preliminary data.</text>
</comment>
<evidence type="ECO:0000313" key="3">
    <source>
        <dbReference type="EMBL" id="KAJ7628936.1"/>
    </source>
</evidence>
<evidence type="ECO:0000256" key="1">
    <source>
        <dbReference type="SAM" id="MobiDB-lite"/>
    </source>
</evidence>
<feature type="region of interest" description="Disordered" evidence="1">
    <location>
        <begin position="227"/>
        <end position="281"/>
    </location>
</feature>
<evidence type="ECO:0000313" key="4">
    <source>
        <dbReference type="Proteomes" id="UP001221142"/>
    </source>
</evidence>
<organism evidence="3 4">
    <name type="scientific">Roridomyces roridus</name>
    <dbReference type="NCBI Taxonomy" id="1738132"/>
    <lineage>
        <taxon>Eukaryota</taxon>
        <taxon>Fungi</taxon>
        <taxon>Dikarya</taxon>
        <taxon>Basidiomycota</taxon>
        <taxon>Agaricomycotina</taxon>
        <taxon>Agaricomycetes</taxon>
        <taxon>Agaricomycetidae</taxon>
        <taxon>Agaricales</taxon>
        <taxon>Marasmiineae</taxon>
        <taxon>Mycenaceae</taxon>
        <taxon>Roridomyces</taxon>
    </lineage>
</organism>
<keyword evidence="2" id="KW-0472">Membrane</keyword>
<keyword evidence="2" id="KW-0812">Transmembrane</keyword>